<dbReference type="PANTHER" id="PTHR23253">
    <property type="entry name" value="EUKARYOTIC TRANSLATION INITIATION FACTOR 4 GAMMA"/>
    <property type="match status" value="1"/>
</dbReference>
<feature type="compositionally biased region" description="Basic and acidic residues" evidence="4">
    <location>
        <begin position="1418"/>
        <end position="1433"/>
    </location>
</feature>
<feature type="compositionally biased region" description="Basic and acidic residues" evidence="4">
    <location>
        <begin position="739"/>
        <end position="749"/>
    </location>
</feature>
<feature type="compositionally biased region" description="Basic residues" evidence="4">
    <location>
        <begin position="532"/>
        <end position="551"/>
    </location>
</feature>
<reference evidence="6" key="1">
    <citation type="submission" date="2022-12" db="EMBL/GenBank/DDBJ databases">
        <authorList>
            <person name="Webb A."/>
        </authorList>
    </citation>
    <scope>NUCLEOTIDE SEQUENCE</scope>
    <source>
        <strain evidence="6">Hp1</strain>
    </source>
</reference>
<dbReference type="InterPro" id="IPR033647">
    <property type="entry name" value="Aar2_N"/>
</dbReference>
<feature type="region of interest" description="Disordered" evidence="4">
    <location>
        <begin position="912"/>
        <end position="1010"/>
    </location>
</feature>
<feature type="compositionally biased region" description="Polar residues" evidence="4">
    <location>
        <begin position="715"/>
        <end position="730"/>
    </location>
</feature>
<evidence type="ECO:0000256" key="4">
    <source>
        <dbReference type="SAM" id="MobiDB-lite"/>
    </source>
</evidence>
<evidence type="ECO:0000256" key="2">
    <source>
        <dbReference type="ARBA" id="ARBA00022540"/>
    </source>
</evidence>
<feature type="region of interest" description="Disordered" evidence="4">
    <location>
        <begin position="1474"/>
        <end position="1528"/>
    </location>
</feature>
<dbReference type="Gene3D" id="2.60.34.20">
    <property type="match status" value="1"/>
</dbReference>
<dbReference type="Gene3D" id="1.25.40.180">
    <property type="match status" value="3"/>
</dbReference>
<keyword evidence="7" id="KW-1185">Reference proteome</keyword>
<dbReference type="Pfam" id="PF02847">
    <property type="entry name" value="MA3"/>
    <property type="match status" value="1"/>
</dbReference>
<feature type="compositionally biased region" description="Basic and acidic residues" evidence="4">
    <location>
        <begin position="820"/>
        <end position="841"/>
    </location>
</feature>
<protein>
    <recommendedName>
        <fullName evidence="5">MI domain-containing protein</fullName>
    </recommendedName>
</protein>
<organism evidence="6 7">
    <name type="scientific">Hyaloperonospora brassicae</name>
    <name type="common">Brassica downy mildew</name>
    <name type="synonym">Peronospora brassicae</name>
    <dbReference type="NCBI Taxonomy" id="162125"/>
    <lineage>
        <taxon>Eukaryota</taxon>
        <taxon>Sar</taxon>
        <taxon>Stramenopiles</taxon>
        <taxon>Oomycota</taxon>
        <taxon>Peronosporomycetes</taxon>
        <taxon>Peronosporales</taxon>
        <taxon>Peronosporaceae</taxon>
        <taxon>Hyaloperonospora</taxon>
    </lineage>
</organism>
<dbReference type="GO" id="GO:0003729">
    <property type="term" value="F:mRNA binding"/>
    <property type="evidence" value="ECO:0007669"/>
    <property type="project" value="TreeGrafter"/>
</dbReference>
<feature type="compositionally biased region" description="Polar residues" evidence="4">
    <location>
        <begin position="397"/>
        <end position="409"/>
    </location>
</feature>
<feature type="compositionally biased region" description="Gly residues" evidence="4">
    <location>
        <begin position="935"/>
        <end position="971"/>
    </location>
</feature>
<keyword evidence="2" id="KW-0396">Initiation factor</keyword>
<dbReference type="Gene3D" id="1.25.40.550">
    <property type="entry name" value="Aar2, C-terminal domain-like"/>
    <property type="match status" value="1"/>
</dbReference>
<dbReference type="EMBL" id="CANTFL010000223">
    <property type="protein sequence ID" value="CAI5718917.1"/>
    <property type="molecule type" value="Genomic_DNA"/>
</dbReference>
<evidence type="ECO:0000256" key="3">
    <source>
        <dbReference type="ARBA" id="ARBA00022917"/>
    </source>
</evidence>
<feature type="compositionally biased region" description="Low complexity" evidence="4">
    <location>
        <begin position="698"/>
        <end position="709"/>
    </location>
</feature>
<feature type="region of interest" description="Disordered" evidence="4">
    <location>
        <begin position="1398"/>
        <end position="1443"/>
    </location>
</feature>
<dbReference type="Pfam" id="PF20981">
    <property type="entry name" value="AAR2_1st"/>
    <property type="match status" value="1"/>
</dbReference>
<dbReference type="CDD" id="cd13777">
    <property type="entry name" value="Aar2_N"/>
    <property type="match status" value="1"/>
</dbReference>
<dbReference type="Pfam" id="PF02854">
    <property type="entry name" value="MIF4G"/>
    <property type="match status" value="2"/>
</dbReference>
<feature type="compositionally biased region" description="Polar residues" evidence="4">
    <location>
        <begin position="1500"/>
        <end position="1509"/>
    </location>
</feature>
<dbReference type="InterPro" id="IPR016024">
    <property type="entry name" value="ARM-type_fold"/>
</dbReference>
<comment type="caution">
    <text evidence="6">The sequence shown here is derived from an EMBL/GenBank/DDBJ whole genome shotgun (WGS) entry which is preliminary data.</text>
</comment>
<evidence type="ECO:0000313" key="7">
    <source>
        <dbReference type="Proteomes" id="UP001162031"/>
    </source>
</evidence>
<dbReference type="Pfam" id="PF05282">
    <property type="entry name" value="AAR2"/>
    <property type="match status" value="1"/>
</dbReference>
<gene>
    <name evidence="6" type="ORF">HBR001_LOCUS2093</name>
</gene>
<evidence type="ECO:0000256" key="1">
    <source>
        <dbReference type="ARBA" id="ARBA00005775"/>
    </source>
</evidence>
<evidence type="ECO:0000313" key="6">
    <source>
        <dbReference type="EMBL" id="CAI5718917.1"/>
    </source>
</evidence>
<comment type="similarity">
    <text evidence="1">Belongs to the eukaryotic initiation factor 4G family.</text>
</comment>
<feature type="domain" description="MI" evidence="5">
    <location>
        <begin position="1541"/>
        <end position="1669"/>
    </location>
</feature>
<feature type="compositionally biased region" description="Low complexity" evidence="4">
    <location>
        <begin position="784"/>
        <end position="810"/>
    </location>
</feature>
<dbReference type="InterPro" id="IPR033648">
    <property type="entry name" value="AAR2_C"/>
</dbReference>
<feature type="region of interest" description="Disordered" evidence="4">
    <location>
        <begin position="387"/>
        <end position="409"/>
    </location>
</feature>
<accession>A0AAV0TBM2</accession>
<dbReference type="InterPro" id="IPR003891">
    <property type="entry name" value="Initiation_fac_eIF4g_MI"/>
</dbReference>
<dbReference type="CDD" id="cd13778">
    <property type="entry name" value="Aar2_C"/>
    <property type="match status" value="1"/>
</dbReference>
<dbReference type="Proteomes" id="UP001162031">
    <property type="component" value="Unassembled WGS sequence"/>
</dbReference>
<dbReference type="GO" id="GO:0016281">
    <property type="term" value="C:eukaryotic translation initiation factor 4F complex"/>
    <property type="evidence" value="ECO:0007669"/>
    <property type="project" value="TreeGrafter"/>
</dbReference>
<dbReference type="GO" id="GO:0003743">
    <property type="term" value="F:translation initiation factor activity"/>
    <property type="evidence" value="ECO:0007669"/>
    <property type="project" value="UniProtKB-KW"/>
</dbReference>
<feature type="compositionally biased region" description="Basic and acidic residues" evidence="4">
    <location>
        <begin position="682"/>
        <end position="695"/>
    </location>
</feature>
<dbReference type="SMART" id="SM00543">
    <property type="entry name" value="MIF4G"/>
    <property type="match status" value="1"/>
</dbReference>
<feature type="compositionally biased region" description="Low complexity" evidence="4">
    <location>
        <begin position="666"/>
        <end position="680"/>
    </location>
</feature>
<dbReference type="PROSITE" id="PS51366">
    <property type="entry name" value="MI"/>
    <property type="match status" value="1"/>
</dbReference>
<dbReference type="InterPro" id="IPR038516">
    <property type="entry name" value="AAR2_N_sf"/>
</dbReference>
<feature type="region of interest" description="Disordered" evidence="4">
    <location>
        <begin position="504"/>
        <end position="560"/>
    </location>
</feature>
<dbReference type="InterPro" id="IPR003890">
    <property type="entry name" value="MIF4G-like_typ-3"/>
</dbReference>
<evidence type="ECO:0000259" key="5">
    <source>
        <dbReference type="PROSITE" id="PS51366"/>
    </source>
</evidence>
<sequence length="1888" mass="209169">MHEPSGSTADLFSRVLQDAEQKALPESLPSTPGASNESSGIGGFLVCLDVPEATEFGVDYEVFRTGAQFQGVKFLPLGIHFVLFRSREHEHGIRQGFFINVERHAHVLVREWSPEKEELGPPRPGVSIENIERAVLAFQLDSGLGPYPKQHLKTWRRLSNFISSSVLKHCGVSFGAILLPGDAVEDAASTSTSQENVVPYFPDLPRTVRFTLLQKTRTDLVAAARTAYHLDRSERLEELLEQQFRGDWKCLLGELQLSFLLFLQLSSLAAFEQWKQFVALLSSCERALSAHLPLFVAFVRLFRTQLKQIPQDFFHDDTTRKNFLSPCLLSLLELTDDDEAPVQLRQQARQLRQLLAQRFHWEFSAESEMDECAPVIVTDKELARAAGVRPDARTDEVSSSMQAPASAITTQECRRVQQVAEERANAAIAAAFLRGGYGLHGGLPHPRGNTQHFEYRAKSAHQHDARPHAQMTSPGPDGMDANAPAFKLGGGSYNLQPTAQAFNGSMNYGPALPMHTQPGMSQQMRGPPGNQHQHHQHHQHQQHHHQHHQQHHQQQYPHQHLRMRGLPRGAVMHQPYMPGGGMNAGAQSYYQHQLQMQSVYMSPGQPHYPGAHPMYASMPPMQDMAMGMGGMPMPVPSVQPPPKRKSKILEIIDPQTGRAITIGNVSTAKQSSSTSSATAAEDTQKNAGEQKKPQEKQPTPAEIPAEKPAAPSPTPITSVTDVEQSETSASVAKAPQASPDRRTASRDSEPAACSAKEPKSTRATNGAKDTTESVDEAAAETPGSKTSESASSATRKTTTTVTSISVEVSSPKQKTQTTKEPAEEAIAAKRPEPVSLDKTRSDQNVTTPTLQQKTLPVKEDDEVQTDVRQKAPASAPVQATTVNVGAQEKSGGKSAYTLELMTSFREQYKDLPATTTGSTWPSMEITSEAAVSRGGSRGGRGGGGAGWERGDKLAGGTGRQGSSRGGSGGGQWARSQDLPKRSGRAEHGGRGDRGDRGSTPDLSLLDGPVKPLTRSANRWIPTKNTSTLEVTKKNVNGIMNKMTREKFERLAGQLTSINMESLEMLQAVIKIIFDKAVGEPHFCDMYADLCVHLETNWKVWSFLKIVQNDDDKTFYWTAMSDSDSEVVGPFDTVSGALESASSDEFEPVPIPPNMKLSEVRVRRHKFIKVWVQEDPTKPQYYWSGQDLDDLGDDQVLNGPYESHEHASRVALKSCSFRRILLNACQEEFEKDNIYEELEQKFRRDKEEGKITPQMATDYEEKRLIMKLRMLGNIRFIGELYRKGMLQERIMHECIMKLMDVRLNSDSTLICVHPNDPPDEESIESLAKLLTTMGKDLDKHGAQGCMPSYFRYLESKLVKDKRLSSRITFMIKDVIELRQHKWEPRRKELKQKTLTEIRKEAEREARAPPSSAPSGGGRGRGDRDQFRSDRRSNAPRDAYNNGRSTMAPVYQHSQSMNSRGSNNQQVTFIRGIGARDDSVQTGPSGRPAHFGMSARQGGRGNSASPASFSGSRRGPAAVTAKKPQSPTHTKVIAPLSDEIRESIGKKAKSTAEEYASIVDLKEADICLVESQKEHMNHEDVNCVFAFEILKGAIDAKAEVRAKMVELLEKLSLETKSLTFVGIRYAIERMIELCGDLWCDVPKLHEQMADFVMRFMKNPSLTGVSLDWVLGKCLQSVDKAALNELIDGGFLAALLGETLKLLTTTGVEKATKEIRATNITVLSVFPSYKQSATDMQEWIKKYDLEAVFSLEPAFGLVNHMNNASSYEEIVAFIENNIPDALLNDSFFATYTCLFILNLSKEGEQLSAERCMLLTGFCGTSDTQVRLVSAIFQTRNDNDLVKKLLKHLVKEGAVAPLAFSKWLELPNDDSVSRKRVQEELGQFVEELARTK</sequence>
<feature type="region of interest" description="Disordered" evidence="4">
    <location>
        <begin position="663"/>
        <end position="892"/>
    </location>
</feature>
<feature type="compositionally biased region" description="Basic and acidic residues" evidence="4">
    <location>
        <begin position="977"/>
        <end position="998"/>
    </location>
</feature>
<dbReference type="InterPro" id="IPR038514">
    <property type="entry name" value="AAR2_C_sf"/>
</dbReference>
<name>A0AAV0TBM2_HYABA</name>
<dbReference type="SUPFAM" id="SSF48371">
    <property type="entry name" value="ARM repeat"/>
    <property type="match status" value="2"/>
</dbReference>
<keyword evidence="3" id="KW-0648">Protein biosynthesis</keyword>
<feature type="compositionally biased region" description="Polar residues" evidence="4">
    <location>
        <begin position="842"/>
        <end position="854"/>
    </location>
</feature>
<proteinExistence type="inferred from homology"/>
<feature type="compositionally biased region" description="Polar residues" evidence="4">
    <location>
        <begin position="913"/>
        <end position="925"/>
    </location>
</feature>
<dbReference type="PANTHER" id="PTHR23253:SF9">
    <property type="entry name" value="EUKARYOTIC TRANSLATION INITIATION FACTOR 4 GAMMA 2"/>
    <property type="match status" value="1"/>
</dbReference>